<evidence type="ECO:0000256" key="1">
    <source>
        <dbReference type="SAM" id="MobiDB-lite"/>
    </source>
</evidence>
<reference evidence="2" key="2">
    <citation type="submission" date="2021-02" db="EMBL/GenBank/DDBJ databases">
        <authorList>
            <person name="Kimball J.A."/>
            <person name="Haas M.W."/>
            <person name="Macchietto M."/>
            <person name="Kono T."/>
            <person name="Duquette J."/>
            <person name="Shao M."/>
        </authorList>
    </citation>
    <scope>NUCLEOTIDE SEQUENCE</scope>
    <source>
        <tissue evidence="2">Fresh leaf tissue</tissue>
    </source>
</reference>
<feature type="region of interest" description="Disordered" evidence="1">
    <location>
        <begin position="173"/>
        <end position="217"/>
    </location>
</feature>
<feature type="region of interest" description="Disordered" evidence="1">
    <location>
        <begin position="1"/>
        <end position="27"/>
    </location>
</feature>
<keyword evidence="3" id="KW-1185">Reference proteome</keyword>
<dbReference type="Pfam" id="PF08737">
    <property type="entry name" value="Rgp1"/>
    <property type="match status" value="1"/>
</dbReference>
<protein>
    <submittedName>
        <fullName evidence="2">Uncharacterized protein</fullName>
    </submittedName>
</protein>
<name>A0A8J5SZW3_ZIZPA</name>
<dbReference type="OrthoDB" id="1918at2759"/>
<dbReference type="PANTHER" id="PTHR12507">
    <property type="entry name" value="REDUCED GROWTH PHENOTYPE 1 RGP1, YEAST -RELATED"/>
    <property type="match status" value="1"/>
</dbReference>
<feature type="compositionally biased region" description="Low complexity" evidence="1">
    <location>
        <begin position="551"/>
        <end position="569"/>
    </location>
</feature>
<sequence>MAAAQALLAEEAGAEEESRGQSDDDEPGLMMAQVVAIPTVPSHSRGAPSSLCVGGRVFLNEEWATVQLGETGDNIGSNDDGIWYLDMGASNHMTVVSSEEQDLDEHNMPVNVVNTPAGAQVEHCTPLTHIPSTTDLDDEGAPRRYRMVENCISTSEPRELDPDEWLLIRSPYLLPPSHRSPRRDSCGGAIPTSPALPPSSETSPASLPSSTAAPPLPTSCAARLRRRGLLRFVGLAPPRRTAGEKSRRHGVDSSASSGPSQASSPAWLGGRAGLEGATRPTSFHQFRIELKFVVDSIGDRSLWMLRKADSAARQKQSPKLKLQTDREVYRPGDSVTATIEICTPDGLKDDAESGEDAPSLLVDGLSFEIKGIEKLDSQWFSVPKPIPGSKQRRGEHLFLDCSAPSLISKVIIASGQTKTYIVRVELPKILPPSYRGISIRYIYYVRSTLFGRSIVLGNGDQNSVPVNTAVQLESRVPLQICVSQKNSNLLNEEGNFPLPVEQLSIFWREKDEDSGWSKANDNTDLEEGYDSSKDEVSSVSSYNPSKANADSSLRSSVSMQSLSSRLSTSEPLYSQREHPSFPSYGPIPRLSVSEISDDHGGGVVSPQRKLNHLLSDNHPSNGQMFSLDPDHSNDDIGLPITPKYVEPAGSEGFMRGRSYNIRIDDQVLLRFSPKNSDSTYYFGDMIGGALTFFHGSGTRRCLEVSITLETSETINPRVIHPSRRSSPSITKVHSEHYEVVADLHQTSFLFSVPIDGPMSFSTSKVSVKWSLRFEFFTTPEGIDPSRYEHPLLVDKREKGDWICLTWKPFQLLKMCIQGFLFVETATISAFDELPRLLLLFVVQLAQLARSYL</sequence>
<feature type="region of interest" description="Disordered" evidence="1">
    <location>
        <begin position="513"/>
        <end position="585"/>
    </location>
</feature>
<organism evidence="2 3">
    <name type="scientific">Zizania palustris</name>
    <name type="common">Northern wild rice</name>
    <dbReference type="NCBI Taxonomy" id="103762"/>
    <lineage>
        <taxon>Eukaryota</taxon>
        <taxon>Viridiplantae</taxon>
        <taxon>Streptophyta</taxon>
        <taxon>Embryophyta</taxon>
        <taxon>Tracheophyta</taxon>
        <taxon>Spermatophyta</taxon>
        <taxon>Magnoliopsida</taxon>
        <taxon>Liliopsida</taxon>
        <taxon>Poales</taxon>
        <taxon>Poaceae</taxon>
        <taxon>BOP clade</taxon>
        <taxon>Oryzoideae</taxon>
        <taxon>Oryzeae</taxon>
        <taxon>Zizaniinae</taxon>
        <taxon>Zizania</taxon>
    </lineage>
</organism>
<dbReference type="AlphaFoldDB" id="A0A8J5SZW3"/>
<feature type="compositionally biased region" description="Basic and acidic residues" evidence="1">
    <location>
        <begin position="241"/>
        <end position="251"/>
    </location>
</feature>
<gene>
    <name evidence="2" type="ORF">GUJ93_ZPchr0006g45762</name>
</gene>
<feature type="compositionally biased region" description="Low complexity" evidence="1">
    <location>
        <begin position="198"/>
        <end position="213"/>
    </location>
</feature>
<evidence type="ECO:0000313" key="2">
    <source>
        <dbReference type="EMBL" id="KAG8075269.1"/>
    </source>
</evidence>
<dbReference type="Proteomes" id="UP000729402">
    <property type="component" value="Unassembled WGS sequence"/>
</dbReference>
<dbReference type="InterPro" id="IPR014848">
    <property type="entry name" value="Rgp1"/>
</dbReference>
<dbReference type="EMBL" id="JAAALK010000283">
    <property type="protein sequence ID" value="KAG8075269.1"/>
    <property type="molecule type" value="Genomic_DNA"/>
</dbReference>
<reference evidence="2" key="1">
    <citation type="journal article" date="2021" name="bioRxiv">
        <title>Whole Genome Assembly and Annotation of Northern Wild Rice, Zizania palustris L., Supports a Whole Genome Duplication in the Zizania Genus.</title>
        <authorList>
            <person name="Haas M."/>
            <person name="Kono T."/>
            <person name="Macchietto M."/>
            <person name="Millas R."/>
            <person name="McGilp L."/>
            <person name="Shao M."/>
            <person name="Duquette J."/>
            <person name="Hirsch C.N."/>
            <person name="Kimball J."/>
        </authorList>
    </citation>
    <scope>NUCLEOTIDE SEQUENCE</scope>
    <source>
        <tissue evidence="2">Fresh leaf tissue</tissue>
    </source>
</reference>
<proteinExistence type="predicted"/>
<comment type="caution">
    <text evidence="2">The sequence shown here is derived from an EMBL/GenBank/DDBJ whole genome shotgun (WGS) entry which is preliminary data.</text>
</comment>
<evidence type="ECO:0000313" key="3">
    <source>
        <dbReference type="Proteomes" id="UP000729402"/>
    </source>
</evidence>
<feature type="region of interest" description="Disordered" evidence="1">
    <location>
        <begin position="233"/>
        <end position="273"/>
    </location>
</feature>
<accession>A0A8J5SZW3</accession>
<feature type="compositionally biased region" description="Low complexity" evidence="1">
    <location>
        <begin position="253"/>
        <end position="266"/>
    </location>
</feature>
<feature type="compositionally biased region" description="Low complexity" evidence="1">
    <location>
        <begin position="1"/>
        <end position="11"/>
    </location>
</feature>